<dbReference type="EMBL" id="ADVK01000051">
    <property type="protein sequence ID" value="EFG94627.1"/>
    <property type="molecule type" value="Genomic_DNA"/>
</dbReference>
<feature type="transmembrane region" description="Helical" evidence="1">
    <location>
        <begin position="14"/>
        <end position="35"/>
    </location>
</feature>
<dbReference type="AlphaFoldDB" id="D5RF08"/>
<keyword evidence="1" id="KW-1133">Transmembrane helix</keyword>
<organism evidence="2 3">
    <name type="scientific">Fusobacterium nucleatum subsp. nucleatum (strain ATCC 23726 / VPI 4351)</name>
    <dbReference type="NCBI Taxonomy" id="525283"/>
    <lineage>
        <taxon>Bacteria</taxon>
        <taxon>Fusobacteriati</taxon>
        <taxon>Fusobacteriota</taxon>
        <taxon>Fusobacteriia</taxon>
        <taxon>Fusobacteriales</taxon>
        <taxon>Fusobacteriaceae</taxon>
        <taxon>Fusobacterium</taxon>
    </lineage>
</organism>
<evidence type="ECO:0000313" key="3">
    <source>
        <dbReference type="Proteomes" id="UP000003643"/>
    </source>
</evidence>
<evidence type="ECO:0000313" key="2">
    <source>
        <dbReference type="EMBL" id="EFG94627.1"/>
    </source>
</evidence>
<gene>
    <name evidence="2" type="ORF">HMPREF0397_1793</name>
</gene>
<reference evidence="2 3" key="1">
    <citation type="submission" date="2010-04" db="EMBL/GenBank/DDBJ databases">
        <authorList>
            <person name="Qin X."/>
            <person name="Bachman B."/>
            <person name="Battles P."/>
            <person name="Bell A."/>
            <person name="Bess C."/>
            <person name="Bickham C."/>
            <person name="Chaboub L."/>
            <person name="Chen D."/>
            <person name="Coyle M."/>
            <person name="Deiros D.R."/>
            <person name="Dinh H."/>
            <person name="Forbes L."/>
            <person name="Fowler G."/>
            <person name="Francisco L."/>
            <person name="Fu Q."/>
            <person name="Gubbala S."/>
            <person name="Hale W."/>
            <person name="Han Y."/>
            <person name="Hemphill L."/>
            <person name="Highlander S.K."/>
            <person name="Hirani K."/>
            <person name="Hogues M."/>
            <person name="Jackson L."/>
            <person name="Jakkamsetti A."/>
            <person name="Javaid M."/>
            <person name="Jiang H."/>
            <person name="Korchina V."/>
            <person name="Kovar C."/>
            <person name="Lara F."/>
            <person name="Lee S."/>
            <person name="Mata R."/>
            <person name="Mathew T."/>
            <person name="Moen C."/>
            <person name="Morales K."/>
            <person name="Munidasa M."/>
            <person name="Nazareth L."/>
            <person name="Ngo R."/>
            <person name="Nguyen L."/>
            <person name="Okwuonu G."/>
            <person name="Ongeri F."/>
            <person name="Patil S."/>
            <person name="Petrosino J."/>
            <person name="Pham C."/>
            <person name="Pham P."/>
            <person name="Pu L.-L."/>
            <person name="Puazo M."/>
            <person name="Raj R."/>
            <person name="Reid J."/>
            <person name="Rouhana J."/>
            <person name="Saada N."/>
            <person name="Shang Y."/>
            <person name="Simmons D."/>
            <person name="Thornton R."/>
            <person name="Warren J."/>
            <person name="Weissenberger G."/>
            <person name="Zhang J."/>
            <person name="Zhang L."/>
            <person name="Zhou C."/>
            <person name="Zhu D."/>
            <person name="Muzny D."/>
            <person name="Worley K."/>
            <person name="Gibbs R."/>
        </authorList>
    </citation>
    <scope>NUCLEOTIDE SEQUENCE [LARGE SCALE GENOMIC DNA]</scope>
    <source>
        <strain evidence="3">ATCC 23726 / VPI 4351</strain>
    </source>
</reference>
<sequence length="74" mass="8892">MPFQYFKIDLAENLFYIGFFIIFLLSFFIILEKFVNEDEFNKKLLKLETIVIIFVFGLILSRELSNITMLIIFL</sequence>
<protein>
    <submittedName>
        <fullName evidence="2">Uncharacterized protein</fullName>
    </submittedName>
</protein>
<keyword evidence="1" id="KW-0472">Membrane</keyword>
<feature type="transmembrane region" description="Helical" evidence="1">
    <location>
        <begin position="47"/>
        <end position="73"/>
    </location>
</feature>
<comment type="caution">
    <text evidence="2">The sequence shown here is derived from an EMBL/GenBank/DDBJ whole genome shotgun (WGS) entry which is preliminary data.</text>
</comment>
<accession>D5RF08</accession>
<proteinExistence type="predicted"/>
<evidence type="ECO:0000256" key="1">
    <source>
        <dbReference type="SAM" id="Phobius"/>
    </source>
</evidence>
<dbReference type="Proteomes" id="UP000003643">
    <property type="component" value="Unassembled WGS sequence"/>
</dbReference>
<name>D5RF08_FUSN2</name>
<keyword evidence="1" id="KW-0812">Transmembrane</keyword>